<feature type="compositionally biased region" description="Basic and acidic residues" evidence="1">
    <location>
        <begin position="257"/>
        <end position="290"/>
    </location>
</feature>
<feature type="non-terminal residue" evidence="3">
    <location>
        <position position="308"/>
    </location>
</feature>
<feature type="region of interest" description="Disordered" evidence="1">
    <location>
        <begin position="232"/>
        <end position="290"/>
    </location>
</feature>
<feature type="domain" description="Myb/SANT-like DNA-binding" evidence="2">
    <location>
        <begin position="118"/>
        <end position="207"/>
    </location>
</feature>
<dbReference type="EMBL" id="GL768348">
    <property type="protein sequence ID" value="EFZ11457.1"/>
    <property type="molecule type" value="Genomic_DNA"/>
</dbReference>
<dbReference type="PANTHER" id="PTHR47595:SF1">
    <property type="entry name" value="MYB_SANT-LIKE DNA-BINDING DOMAIN-CONTAINING PROTEIN"/>
    <property type="match status" value="1"/>
</dbReference>
<organism>
    <name type="scientific">Solenopsis invicta</name>
    <name type="common">Red imported fire ant</name>
    <name type="synonym">Solenopsis wagneri</name>
    <dbReference type="NCBI Taxonomy" id="13686"/>
    <lineage>
        <taxon>Eukaryota</taxon>
        <taxon>Metazoa</taxon>
        <taxon>Ecdysozoa</taxon>
        <taxon>Arthropoda</taxon>
        <taxon>Hexapoda</taxon>
        <taxon>Insecta</taxon>
        <taxon>Pterygota</taxon>
        <taxon>Neoptera</taxon>
        <taxon>Endopterygota</taxon>
        <taxon>Hymenoptera</taxon>
        <taxon>Apocrita</taxon>
        <taxon>Aculeata</taxon>
        <taxon>Formicoidea</taxon>
        <taxon>Formicidae</taxon>
        <taxon>Myrmicinae</taxon>
        <taxon>Solenopsis</taxon>
    </lineage>
</organism>
<evidence type="ECO:0000313" key="3">
    <source>
        <dbReference type="EMBL" id="EFZ11457.1"/>
    </source>
</evidence>
<sequence>MIPNTIKTRQFFNVNTINKNLKSCNINIVPSVSSATDGSTEEPIELNNLDRAYEAVSALFILYLMNNKNRMKKKCINIYKHLLNTGNCVSSLLLLYKRFIVDICDTQSLSSLNSTPLKWTDSNAVRALISKWKNHESDFKNTQIRNNKVWQMIAEELKKENPLWNFNSIQCENKFKDVRKSYTKVKDHNNQSGAELKTYKFYEEMEAVLGDKPIIKPISIASTLMKRTCPKRAVSPYSSDSEEKENSSQPKQKRSKIAKEFDKWSVQHKMETKEREEARMQRHKEKMERQDKAIAVYKEQMEKLLEKL</sequence>
<dbReference type="InterPro" id="IPR044822">
    <property type="entry name" value="Myb_DNA-bind_4"/>
</dbReference>
<accession>E9J6U6</accession>
<dbReference type="AlphaFoldDB" id="E9J6U6"/>
<reference evidence="3" key="1">
    <citation type="journal article" date="2011" name="Proc. Natl. Acad. Sci. U.S.A.">
        <title>The genome of the fire ant Solenopsis invicta.</title>
        <authorList>
            <person name="Wurm Y."/>
            <person name="Wang J."/>
            <person name="Riba-Grognuz O."/>
            <person name="Corona M."/>
            <person name="Nygaard S."/>
            <person name="Hunt B.G."/>
            <person name="Ingram K.K."/>
            <person name="Falquet L."/>
            <person name="Nipitwattanaphon M."/>
            <person name="Gotzek D."/>
            <person name="Dijkstra M.B."/>
            <person name="Oettler J."/>
            <person name="Comtesse F."/>
            <person name="Shih C.J."/>
            <person name="Wu W.J."/>
            <person name="Yang C.C."/>
            <person name="Thomas J."/>
            <person name="Beaudoing E."/>
            <person name="Pradervand S."/>
            <person name="Flegel V."/>
            <person name="Cook E.D."/>
            <person name="Fabbretti R."/>
            <person name="Stockinger H."/>
            <person name="Long L."/>
            <person name="Farmerie W.G."/>
            <person name="Oakey J."/>
            <person name="Boomsma J.J."/>
            <person name="Pamilo P."/>
            <person name="Yi S.V."/>
            <person name="Heinze J."/>
            <person name="Goodisman M.A."/>
            <person name="Farinelli L."/>
            <person name="Harshman K."/>
            <person name="Hulo N."/>
            <person name="Cerutti L."/>
            <person name="Xenarios I."/>
            <person name="Shoemaker D."/>
            <person name="Keller L."/>
        </authorList>
    </citation>
    <scope>NUCLEOTIDE SEQUENCE [LARGE SCALE GENOMIC DNA]</scope>
</reference>
<dbReference type="Gene3D" id="1.10.10.60">
    <property type="entry name" value="Homeodomain-like"/>
    <property type="match status" value="1"/>
</dbReference>
<proteinExistence type="predicted"/>
<dbReference type="PANTHER" id="PTHR47595">
    <property type="entry name" value="HEAT SHOCK 70 KDA PROTEIN 14"/>
    <property type="match status" value="1"/>
</dbReference>
<name>E9J6U6_SOLIN</name>
<evidence type="ECO:0000259" key="2">
    <source>
        <dbReference type="Pfam" id="PF13837"/>
    </source>
</evidence>
<evidence type="ECO:0000256" key="1">
    <source>
        <dbReference type="SAM" id="MobiDB-lite"/>
    </source>
</evidence>
<gene>
    <name evidence="3" type="ORF">SINV_02468</name>
</gene>
<dbReference type="HOGENOM" id="CLU_078628_0_0_1"/>
<dbReference type="Pfam" id="PF13837">
    <property type="entry name" value="Myb_DNA-bind_4"/>
    <property type="match status" value="1"/>
</dbReference>
<protein>
    <recommendedName>
        <fullName evidence="2">Myb/SANT-like DNA-binding domain-containing protein</fullName>
    </recommendedName>
</protein>